<keyword evidence="5" id="KW-0411">Iron-sulfur</keyword>
<dbReference type="InterPro" id="IPR012748">
    <property type="entry name" value="Rieske-like_NirD"/>
</dbReference>
<evidence type="ECO:0000259" key="7">
    <source>
        <dbReference type="PROSITE" id="PS51296"/>
    </source>
</evidence>
<keyword evidence="3" id="KW-0560">Oxidoreductase</keyword>
<feature type="domain" description="Rieske" evidence="7">
    <location>
        <begin position="12"/>
        <end position="113"/>
    </location>
</feature>
<evidence type="ECO:0000313" key="8">
    <source>
        <dbReference type="EMBL" id="MBP2317122.1"/>
    </source>
</evidence>
<evidence type="ECO:0000313" key="9">
    <source>
        <dbReference type="Proteomes" id="UP001519331"/>
    </source>
</evidence>
<keyword evidence="1" id="KW-0001">2Fe-2S</keyword>
<dbReference type="PANTHER" id="PTHR40562:SF1">
    <property type="entry name" value="NITRITE REDUCTASE (NADH) SMALL SUBUNIT"/>
    <property type="match status" value="1"/>
</dbReference>
<keyword evidence="6" id="KW-0534">Nitrate assimilation</keyword>
<name>A0ABS4SY50_9MICC</name>
<accession>A0ABS4SY50</accession>
<protein>
    <submittedName>
        <fullName evidence="8">NAD(P)H-dependent nitrite reductase small subunit</fullName>
    </submittedName>
</protein>
<evidence type="ECO:0000256" key="5">
    <source>
        <dbReference type="ARBA" id="ARBA00023014"/>
    </source>
</evidence>
<evidence type="ECO:0000256" key="1">
    <source>
        <dbReference type="ARBA" id="ARBA00022714"/>
    </source>
</evidence>
<dbReference type="PROSITE" id="PS51296">
    <property type="entry name" value="RIESKE"/>
    <property type="match status" value="1"/>
</dbReference>
<dbReference type="Proteomes" id="UP001519331">
    <property type="component" value="Unassembled WGS sequence"/>
</dbReference>
<sequence>MSTEHATETALWHRICPVEELEPMWGEAALLDGTQIALVRLPDERIFAVDHWDPVAQANVMARGIVGSKGGTPTLASPIHKQVYSLQTGECLSEDGPALGTFEVRVQDGHLEVKA</sequence>
<keyword evidence="4" id="KW-0408">Iron</keyword>
<keyword evidence="9" id="KW-1185">Reference proteome</keyword>
<gene>
    <name evidence="8" type="ORF">JOF45_000141</name>
</gene>
<dbReference type="InterPro" id="IPR036922">
    <property type="entry name" value="Rieske_2Fe-2S_sf"/>
</dbReference>
<keyword evidence="2" id="KW-0479">Metal-binding</keyword>
<dbReference type="NCBIfam" id="TIGR02378">
    <property type="entry name" value="nirD_assim_sml"/>
    <property type="match status" value="1"/>
</dbReference>
<dbReference type="PROSITE" id="PS51300">
    <property type="entry name" value="NIRD"/>
    <property type="match status" value="1"/>
</dbReference>
<evidence type="ECO:0000256" key="4">
    <source>
        <dbReference type="ARBA" id="ARBA00023004"/>
    </source>
</evidence>
<dbReference type="RefSeq" id="WP_342591353.1">
    <property type="nucleotide sequence ID" value="NZ_JAGINX010000001.1"/>
</dbReference>
<dbReference type="EMBL" id="JAGINX010000001">
    <property type="protein sequence ID" value="MBP2317122.1"/>
    <property type="molecule type" value="Genomic_DNA"/>
</dbReference>
<dbReference type="InterPro" id="IPR017941">
    <property type="entry name" value="Rieske_2Fe-2S"/>
</dbReference>
<dbReference type="CDD" id="cd03529">
    <property type="entry name" value="Rieske_NirD"/>
    <property type="match status" value="1"/>
</dbReference>
<evidence type="ECO:0000256" key="6">
    <source>
        <dbReference type="ARBA" id="ARBA00023063"/>
    </source>
</evidence>
<dbReference type="Pfam" id="PF13806">
    <property type="entry name" value="Rieske_2"/>
    <property type="match status" value="1"/>
</dbReference>
<reference evidence="8 9" key="1">
    <citation type="submission" date="2021-03" db="EMBL/GenBank/DDBJ databases">
        <title>Sequencing the genomes of 1000 actinobacteria strains.</title>
        <authorList>
            <person name="Klenk H.-P."/>
        </authorList>
    </citation>
    <scope>NUCLEOTIDE SEQUENCE [LARGE SCALE GENOMIC DNA]</scope>
    <source>
        <strain evidence="8 9">DSM 12544</strain>
    </source>
</reference>
<evidence type="ECO:0000256" key="2">
    <source>
        <dbReference type="ARBA" id="ARBA00022723"/>
    </source>
</evidence>
<proteinExistence type="predicted"/>
<organism evidence="8 9">
    <name type="scientific">Nesterenkonia lacusekhoensis</name>
    <dbReference type="NCBI Taxonomy" id="150832"/>
    <lineage>
        <taxon>Bacteria</taxon>
        <taxon>Bacillati</taxon>
        <taxon>Actinomycetota</taxon>
        <taxon>Actinomycetes</taxon>
        <taxon>Micrococcales</taxon>
        <taxon>Micrococcaceae</taxon>
        <taxon>Nesterenkonia</taxon>
    </lineage>
</organism>
<dbReference type="PANTHER" id="PTHR40562">
    <property type="match status" value="1"/>
</dbReference>
<dbReference type="InterPro" id="IPR017881">
    <property type="entry name" value="NirD"/>
</dbReference>
<comment type="caution">
    <text evidence="8">The sequence shown here is derived from an EMBL/GenBank/DDBJ whole genome shotgun (WGS) entry which is preliminary data.</text>
</comment>
<dbReference type="SUPFAM" id="SSF50022">
    <property type="entry name" value="ISP domain"/>
    <property type="match status" value="1"/>
</dbReference>
<dbReference type="Gene3D" id="2.102.10.10">
    <property type="entry name" value="Rieske [2Fe-2S] iron-sulphur domain"/>
    <property type="match status" value="1"/>
</dbReference>
<evidence type="ECO:0000256" key="3">
    <source>
        <dbReference type="ARBA" id="ARBA00023002"/>
    </source>
</evidence>